<dbReference type="AlphaFoldDB" id="A0AA38MN10"/>
<protein>
    <submittedName>
        <fullName evidence="3">Uncharacterized protein</fullName>
    </submittedName>
</protein>
<keyword evidence="4" id="KW-1185">Reference proteome</keyword>
<dbReference type="Proteomes" id="UP001168821">
    <property type="component" value="Unassembled WGS sequence"/>
</dbReference>
<evidence type="ECO:0000256" key="1">
    <source>
        <dbReference type="SAM" id="MobiDB-lite"/>
    </source>
</evidence>
<gene>
    <name evidence="3" type="ORF">Zmor_006060</name>
</gene>
<evidence type="ECO:0000313" key="3">
    <source>
        <dbReference type="EMBL" id="KAJ3661673.1"/>
    </source>
</evidence>
<comment type="caution">
    <text evidence="3">The sequence shown here is derived from an EMBL/GenBank/DDBJ whole genome shotgun (WGS) entry which is preliminary data.</text>
</comment>
<proteinExistence type="predicted"/>
<evidence type="ECO:0000313" key="4">
    <source>
        <dbReference type="Proteomes" id="UP001168821"/>
    </source>
</evidence>
<feature type="region of interest" description="Disordered" evidence="1">
    <location>
        <begin position="1"/>
        <end position="40"/>
    </location>
</feature>
<evidence type="ECO:0000256" key="2">
    <source>
        <dbReference type="SAM" id="Phobius"/>
    </source>
</evidence>
<sequence length="106" mass="12231">MIYEDENNTDKTPSIYIPEPNIASDEDSADSDSGGLADNLTGRQLSASAEIRWAEKNIKHRFSAMNCPDSFKKLWYNYAIIIILLEYSFNYRFLVTEIRQYATVHN</sequence>
<keyword evidence="2" id="KW-0472">Membrane</keyword>
<reference evidence="3" key="1">
    <citation type="journal article" date="2023" name="G3 (Bethesda)">
        <title>Whole genome assemblies of Zophobas morio and Tenebrio molitor.</title>
        <authorList>
            <person name="Kaur S."/>
            <person name="Stinson S.A."/>
            <person name="diCenzo G.C."/>
        </authorList>
    </citation>
    <scope>NUCLEOTIDE SEQUENCE</scope>
    <source>
        <strain evidence="3">QUZm001</strain>
    </source>
</reference>
<feature type="transmembrane region" description="Helical" evidence="2">
    <location>
        <begin position="75"/>
        <end position="94"/>
    </location>
</feature>
<keyword evidence="2" id="KW-1133">Transmembrane helix</keyword>
<organism evidence="3 4">
    <name type="scientific">Zophobas morio</name>
    <dbReference type="NCBI Taxonomy" id="2755281"/>
    <lineage>
        <taxon>Eukaryota</taxon>
        <taxon>Metazoa</taxon>
        <taxon>Ecdysozoa</taxon>
        <taxon>Arthropoda</taxon>
        <taxon>Hexapoda</taxon>
        <taxon>Insecta</taxon>
        <taxon>Pterygota</taxon>
        <taxon>Neoptera</taxon>
        <taxon>Endopterygota</taxon>
        <taxon>Coleoptera</taxon>
        <taxon>Polyphaga</taxon>
        <taxon>Cucujiformia</taxon>
        <taxon>Tenebrionidae</taxon>
        <taxon>Zophobas</taxon>
    </lineage>
</organism>
<dbReference type="EMBL" id="JALNTZ010000002">
    <property type="protein sequence ID" value="KAJ3661673.1"/>
    <property type="molecule type" value="Genomic_DNA"/>
</dbReference>
<name>A0AA38MN10_9CUCU</name>
<accession>A0AA38MN10</accession>
<keyword evidence="2" id="KW-0812">Transmembrane</keyword>